<dbReference type="EMBL" id="DYXR01000236">
    <property type="protein sequence ID" value="HJE77773.1"/>
    <property type="molecule type" value="Genomic_DNA"/>
</dbReference>
<feature type="compositionally biased region" description="Gly residues" evidence="1">
    <location>
        <begin position="36"/>
        <end position="51"/>
    </location>
</feature>
<feature type="region of interest" description="Disordered" evidence="1">
    <location>
        <begin position="32"/>
        <end position="63"/>
    </location>
</feature>
<proteinExistence type="predicted"/>
<evidence type="ECO:0000313" key="2">
    <source>
        <dbReference type="EMBL" id="HJE77773.1"/>
    </source>
</evidence>
<name>A0A9D2ZWF8_BREEP</name>
<feature type="compositionally biased region" description="Basic and acidic residues" evidence="1">
    <location>
        <begin position="52"/>
        <end position="63"/>
    </location>
</feature>
<organism evidence="2 3">
    <name type="scientific">Brevibacterium epidermidis</name>
    <dbReference type="NCBI Taxonomy" id="1698"/>
    <lineage>
        <taxon>Bacteria</taxon>
        <taxon>Bacillati</taxon>
        <taxon>Actinomycetota</taxon>
        <taxon>Actinomycetes</taxon>
        <taxon>Micrococcales</taxon>
        <taxon>Brevibacteriaceae</taxon>
        <taxon>Brevibacterium</taxon>
    </lineage>
</organism>
<evidence type="ECO:0000313" key="3">
    <source>
        <dbReference type="Proteomes" id="UP000743760"/>
    </source>
</evidence>
<keyword evidence="2" id="KW-0560">Oxidoreductase</keyword>
<protein>
    <submittedName>
        <fullName evidence="2">Peroxidase</fullName>
    </submittedName>
</protein>
<accession>A0A9D2ZWF8</accession>
<feature type="non-terminal residue" evidence="2">
    <location>
        <position position="63"/>
    </location>
</feature>
<dbReference type="AlphaFoldDB" id="A0A9D2ZWF8"/>
<dbReference type="GO" id="GO:0004601">
    <property type="term" value="F:peroxidase activity"/>
    <property type="evidence" value="ECO:0007669"/>
    <property type="project" value="UniProtKB-KW"/>
</dbReference>
<dbReference type="InterPro" id="IPR006311">
    <property type="entry name" value="TAT_signal"/>
</dbReference>
<evidence type="ECO:0000256" key="1">
    <source>
        <dbReference type="SAM" id="MobiDB-lite"/>
    </source>
</evidence>
<dbReference type="Proteomes" id="UP000743760">
    <property type="component" value="Unassembled WGS sequence"/>
</dbReference>
<keyword evidence="2" id="KW-0575">Peroxidase</keyword>
<gene>
    <name evidence="2" type="ORF">K8V74_07485</name>
</gene>
<sequence length="63" mass="5944">MTTEPSRTGFSRRGLLTSAAAAGGAGLVGATAGFALGRGPGSQGTGTGDGGLPRRDLEGANGP</sequence>
<reference evidence="2" key="1">
    <citation type="journal article" date="2021" name="PeerJ">
        <title>Extensive microbial diversity within the chicken gut microbiome revealed by metagenomics and culture.</title>
        <authorList>
            <person name="Gilroy R."/>
            <person name="Ravi A."/>
            <person name="Getino M."/>
            <person name="Pursley I."/>
            <person name="Horton D.L."/>
            <person name="Alikhan N.F."/>
            <person name="Baker D."/>
            <person name="Gharbi K."/>
            <person name="Hall N."/>
            <person name="Watson M."/>
            <person name="Adriaenssens E.M."/>
            <person name="Foster-Nyarko E."/>
            <person name="Jarju S."/>
            <person name="Secka A."/>
            <person name="Antonio M."/>
            <person name="Oren A."/>
            <person name="Chaudhuri R.R."/>
            <person name="La Ragione R."/>
            <person name="Hildebrand F."/>
            <person name="Pallen M.J."/>
        </authorList>
    </citation>
    <scope>NUCLEOTIDE SEQUENCE</scope>
    <source>
        <strain evidence="2">CHK139-4039</strain>
    </source>
</reference>
<reference evidence="2" key="2">
    <citation type="submission" date="2021-09" db="EMBL/GenBank/DDBJ databases">
        <authorList>
            <person name="Gilroy R."/>
        </authorList>
    </citation>
    <scope>NUCLEOTIDE SEQUENCE</scope>
    <source>
        <strain evidence="2">CHK139-4039</strain>
    </source>
</reference>
<dbReference type="PROSITE" id="PS51318">
    <property type="entry name" value="TAT"/>
    <property type="match status" value="1"/>
</dbReference>
<comment type="caution">
    <text evidence="2">The sequence shown here is derived from an EMBL/GenBank/DDBJ whole genome shotgun (WGS) entry which is preliminary data.</text>
</comment>